<sequence length="121" mass="12962">MAGSAGCTNVLHDIQFVTIELVSMLILKQENPNRTSSQNPTPLLPPEAETTGGSDSGCWRQRQITNGASSPASIVHSNQPRANKPEQLDLIHSNETEPGSLCFQSVIGFSATLPDPRVPIL</sequence>
<name>A0ACC2M2D6_PERAE</name>
<organism evidence="1 2">
    <name type="scientific">Persea americana</name>
    <name type="common">Avocado</name>
    <dbReference type="NCBI Taxonomy" id="3435"/>
    <lineage>
        <taxon>Eukaryota</taxon>
        <taxon>Viridiplantae</taxon>
        <taxon>Streptophyta</taxon>
        <taxon>Embryophyta</taxon>
        <taxon>Tracheophyta</taxon>
        <taxon>Spermatophyta</taxon>
        <taxon>Magnoliopsida</taxon>
        <taxon>Magnoliidae</taxon>
        <taxon>Laurales</taxon>
        <taxon>Lauraceae</taxon>
        <taxon>Persea</taxon>
    </lineage>
</organism>
<dbReference type="EMBL" id="CM056813">
    <property type="protein sequence ID" value="KAJ8639628.1"/>
    <property type="molecule type" value="Genomic_DNA"/>
</dbReference>
<evidence type="ECO:0000313" key="2">
    <source>
        <dbReference type="Proteomes" id="UP001234297"/>
    </source>
</evidence>
<reference evidence="1 2" key="1">
    <citation type="journal article" date="2022" name="Hortic Res">
        <title>A haplotype resolved chromosomal level avocado genome allows analysis of novel avocado genes.</title>
        <authorList>
            <person name="Nath O."/>
            <person name="Fletcher S.J."/>
            <person name="Hayward A."/>
            <person name="Shaw L.M."/>
            <person name="Masouleh A.K."/>
            <person name="Furtado A."/>
            <person name="Henry R.J."/>
            <person name="Mitter N."/>
        </authorList>
    </citation>
    <scope>NUCLEOTIDE SEQUENCE [LARGE SCALE GENOMIC DNA]</scope>
    <source>
        <strain evidence="2">cv. Hass</strain>
    </source>
</reference>
<proteinExistence type="predicted"/>
<evidence type="ECO:0000313" key="1">
    <source>
        <dbReference type="EMBL" id="KAJ8639628.1"/>
    </source>
</evidence>
<keyword evidence="2" id="KW-1185">Reference proteome</keyword>
<dbReference type="Proteomes" id="UP001234297">
    <property type="component" value="Chromosome 5"/>
</dbReference>
<gene>
    <name evidence="1" type="ORF">MRB53_016322</name>
</gene>
<protein>
    <submittedName>
        <fullName evidence="1">Uncharacterized protein</fullName>
    </submittedName>
</protein>
<comment type="caution">
    <text evidence="1">The sequence shown here is derived from an EMBL/GenBank/DDBJ whole genome shotgun (WGS) entry which is preliminary data.</text>
</comment>
<accession>A0ACC2M2D6</accession>